<gene>
    <name evidence="2" type="ORF">EYC87_15575</name>
</gene>
<proteinExistence type="predicted"/>
<dbReference type="RefSeq" id="WP_279253677.1">
    <property type="nucleotide sequence ID" value="NZ_SHNP01000005.1"/>
</dbReference>
<evidence type="ECO:0008006" key="4">
    <source>
        <dbReference type="Google" id="ProtNLM"/>
    </source>
</evidence>
<comment type="caution">
    <text evidence="2">The sequence shown here is derived from an EMBL/GenBank/DDBJ whole genome shotgun (WGS) entry which is preliminary data.</text>
</comment>
<protein>
    <recommendedName>
        <fullName evidence="4">Transposase</fullName>
    </recommendedName>
</protein>
<dbReference type="Proteomes" id="UP001143307">
    <property type="component" value="Unassembled WGS sequence"/>
</dbReference>
<keyword evidence="1" id="KW-0175">Coiled coil</keyword>
<dbReference type="EMBL" id="SHNP01000005">
    <property type="protein sequence ID" value="MCX2975010.1"/>
    <property type="molecule type" value="Genomic_DNA"/>
</dbReference>
<evidence type="ECO:0000313" key="3">
    <source>
        <dbReference type="Proteomes" id="UP001143307"/>
    </source>
</evidence>
<accession>A0ABT3SYD3</accession>
<sequence>MFGRNKPTHALSRKQEELIYEAMAAEMKQGRREGLWLKAFSAANGDKAQAEARYIKLLKQSLIDEMIIGQTLAEEQDAREHELLMLKKQARLNEISEELKSLRLEQDQLEDTLPRF</sequence>
<evidence type="ECO:0000313" key="2">
    <source>
        <dbReference type="EMBL" id="MCX2975010.1"/>
    </source>
</evidence>
<organism evidence="2 3">
    <name type="scientific">Candidatus Seongchinamella marina</name>
    <dbReference type="NCBI Taxonomy" id="2518990"/>
    <lineage>
        <taxon>Bacteria</taxon>
        <taxon>Pseudomonadati</taxon>
        <taxon>Pseudomonadota</taxon>
        <taxon>Gammaproteobacteria</taxon>
        <taxon>Cellvibrionales</taxon>
        <taxon>Halieaceae</taxon>
        <taxon>Seongchinamella</taxon>
    </lineage>
</organism>
<reference evidence="2" key="1">
    <citation type="submission" date="2019-02" db="EMBL/GenBank/DDBJ databases">
        <authorList>
            <person name="Li S.-H."/>
        </authorList>
    </citation>
    <scope>NUCLEOTIDE SEQUENCE</scope>
    <source>
        <strain evidence="2">IMCC8485</strain>
    </source>
</reference>
<evidence type="ECO:0000256" key="1">
    <source>
        <dbReference type="SAM" id="Coils"/>
    </source>
</evidence>
<feature type="coiled-coil region" evidence="1">
    <location>
        <begin position="78"/>
        <end position="112"/>
    </location>
</feature>
<keyword evidence="3" id="KW-1185">Reference proteome</keyword>
<name>A0ABT3SYD3_9GAMM</name>